<dbReference type="EMBL" id="JAIBOA010000027">
    <property type="protein sequence ID" value="MBW8486836.1"/>
    <property type="molecule type" value="Genomic_DNA"/>
</dbReference>
<accession>A0ABS7G2Y7</accession>
<evidence type="ECO:0008006" key="7">
    <source>
        <dbReference type="Google" id="ProtNLM"/>
    </source>
</evidence>
<sequence length="283" mass="27548">MTRHNGRGRALRALALTAGLAALPVALAAPPASANPCYGDCKPGVVRVGAGVLRYDAPVGAADQITIAPGAGFLSLTDATATFSAGDGCTMVSAHEAHCTTPAFSVRVRGLDGNDAITNSTALPSSLLGGTGDDRLTGGSADDTLTGETGADVLLGGGGSDTAGYDESSVRVGVQADLDGAAGDDGGPEDGPAGARDTIGADVENLLGSQGDDVLTGNAGPNVIGGVNGHDQIQGLGGNDQLTGRGEGTVNGGAGTDACVSDLRGLPFGPDTFSGCESTQILT</sequence>
<dbReference type="PRINTS" id="PR00313">
    <property type="entry name" value="CABNDNGRPT"/>
</dbReference>
<dbReference type="PROSITE" id="PS00330">
    <property type="entry name" value="HEMOLYSIN_CALCIUM"/>
    <property type="match status" value="1"/>
</dbReference>
<dbReference type="InterPro" id="IPR050557">
    <property type="entry name" value="RTX_toxin/Mannuronan_C5-epim"/>
</dbReference>
<dbReference type="Pfam" id="PF00353">
    <property type="entry name" value="HemolysinCabind"/>
    <property type="match status" value="3"/>
</dbReference>
<feature type="chain" id="PRO_5047369882" description="Calcium-binding protein" evidence="4">
    <location>
        <begin position="29"/>
        <end position="283"/>
    </location>
</feature>
<dbReference type="PROSITE" id="PS51318">
    <property type="entry name" value="TAT"/>
    <property type="match status" value="1"/>
</dbReference>
<comment type="subcellular location">
    <subcellularLocation>
        <location evidence="1">Secreted</location>
    </subcellularLocation>
</comment>
<evidence type="ECO:0000256" key="3">
    <source>
        <dbReference type="SAM" id="MobiDB-lite"/>
    </source>
</evidence>
<dbReference type="Proteomes" id="UP000774570">
    <property type="component" value="Unassembled WGS sequence"/>
</dbReference>
<dbReference type="InterPro" id="IPR006311">
    <property type="entry name" value="TAT_signal"/>
</dbReference>
<dbReference type="PANTHER" id="PTHR38340:SF1">
    <property type="entry name" value="S-LAYER PROTEIN"/>
    <property type="match status" value="1"/>
</dbReference>
<organism evidence="5 6">
    <name type="scientific">Actinomadura parmotrematis</name>
    <dbReference type="NCBI Taxonomy" id="2864039"/>
    <lineage>
        <taxon>Bacteria</taxon>
        <taxon>Bacillati</taxon>
        <taxon>Actinomycetota</taxon>
        <taxon>Actinomycetes</taxon>
        <taxon>Streptosporangiales</taxon>
        <taxon>Thermomonosporaceae</taxon>
        <taxon>Actinomadura</taxon>
    </lineage>
</organism>
<dbReference type="RefSeq" id="WP_220170075.1">
    <property type="nucleotide sequence ID" value="NZ_JAIBOA010000027.1"/>
</dbReference>
<evidence type="ECO:0000256" key="4">
    <source>
        <dbReference type="SAM" id="SignalP"/>
    </source>
</evidence>
<dbReference type="InterPro" id="IPR001343">
    <property type="entry name" value="Hemolysn_Ca-bd"/>
</dbReference>
<comment type="caution">
    <text evidence="5">The sequence shown here is derived from an EMBL/GenBank/DDBJ whole genome shotgun (WGS) entry which is preliminary data.</text>
</comment>
<dbReference type="InterPro" id="IPR011049">
    <property type="entry name" value="Serralysin-like_metalloprot_C"/>
</dbReference>
<dbReference type="InterPro" id="IPR018511">
    <property type="entry name" value="Hemolysin-typ_Ca-bd_CS"/>
</dbReference>
<feature type="region of interest" description="Disordered" evidence="3">
    <location>
        <begin position="121"/>
        <end position="166"/>
    </location>
</feature>
<dbReference type="Gene3D" id="2.150.10.10">
    <property type="entry name" value="Serralysin-like metalloprotease, C-terminal"/>
    <property type="match status" value="2"/>
</dbReference>
<gene>
    <name evidence="5" type="ORF">K1Y72_31015</name>
</gene>
<evidence type="ECO:0000256" key="2">
    <source>
        <dbReference type="ARBA" id="ARBA00022525"/>
    </source>
</evidence>
<feature type="signal peptide" evidence="4">
    <location>
        <begin position="1"/>
        <end position="28"/>
    </location>
</feature>
<evidence type="ECO:0000313" key="6">
    <source>
        <dbReference type="Proteomes" id="UP000774570"/>
    </source>
</evidence>
<dbReference type="SUPFAM" id="SSF51120">
    <property type="entry name" value="beta-Roll"/>
    <property type="match status" value="2"/>
</dbReference>
<keyword evidence="6" id="KW-1185">Reference proteome</keyword>
<name>A0ABS7G2Y7_9ACTN</name>
<keyword evidence="4" id="KW-0732">Signal</keyword>
<dbReference type="PANTHER" id="PTHR38340">
    <property type="entry name" value="S-LAYER PROTEIN"/>
    <property type="match status" value="1"/>
</dbReference>
<protein>
    <recommendedName>
        <fullName evidence="7">Calcium-binding protein</fullName>
    </recommendedName>
</protein>
<proteinExistence type="predicted"/>
<evidence type="ECO:0000256" key="1">
    <source>
        <dbReference type="ARBA" id="ARBA00004613"/>
    </source>
</evidence>
<reference evidence="5 6" key="1">
    <citation type="submission" date="2021-07" db="EMBL/GenBank/DDBJ databases">
        <title>Actinomadura sp. PM05-2 isolated from lichen.</title>
        <authorList>
            <person name="Somphong A."/>
            <person name="Phongsopitanun W."/>
            <person name="Tanasupawat S."/>
            <person name="Peongsungnone V."/>
        </authorList>
    </citation>
    <scope>NUCLEOTIDE SEQUENCE [LARGE SCALE GENOMIC DNA]</scope>
    <source>
        <strain evidence="5 6">PM05-2</strain>
    </source>
</reference>
<keyword evidence="2" id="KW-0964">Secreted</keyword>
<evidence type="ECO:0000313" key="5">
    <source>
        <dbReference type="EMBL" id="MBW8486836.1"/>
    </source>
</evidence>